<name>A0ABP5E7R2_9ACTN</name>
<evidence type="ECO:0000313" key="2">
    <source>
        <dbReference type="EMBL" id="GAA1990718.1"/>
    </source>
</evidence>
<keyword evidence="3" id="KW-1185">Reference proteome</keyword>
<dbReference type="EMBL" id="BAAAQM010000044">
    <property type="protein sequence ID" value="GAA1990718.1"/>
    <property type="molecule type" value="Genomic_DNA"/>
</dbReference>
<feature type="compositionally biased region" description="Basic residues" evidence="1">
    <location>
        <begin position="25"/>
        <end position="37"/>
    </location>
</feature>
<sequence length="57" mass="6513">MNGHTDNRGATRRTTEPGTRTVAAGRRRVRIRKTSGRRLRDLPELDLRTPSGRLLPY</sequence>
<dbReference type="Proteomes" id="UP001499854">
    <property type="component" value="Unassembled WGS sequence"/>
</dbReference>
<feature type="region of interest" description="Disordered" evidence="1">
    <location>
        <begin position="1"/>
        <end position="37"/>
    </location>
</feature>
<proteinExistence type="predicted"/>
<dbReference type="RefSeq" id="WP_344660744.1">
    <property type="nucleotide sequence ID" value="NZ_BAAAQM010000044.1"/>
</dbReference>
<reference evidence="3" key="1">
    <citation type="journal article" date="2019" name="Int. J. Syst. Evol. Microbiol.">
        <title>The Global Catalogue of Microorganisms (GCM) 10K type strain sequencing project: providing services to taxonomists for standard genome sequencing and annotation.</title>
        <authorList>
            <consortium name="The Broad Institute Genomics Platform"/>
            <consortium name="The Broad Institute Genome Sequencing Center for Infectious Disease"/>
            <person name="Wu L."/>
            <person name="Ma J."/>
        </authorList>
    </citation>
    <scope>NUCLEOTIDE SEQUENCE [LARGE SCALE GENOMIC DNA]</scope>
    <source>
        <strain evidence="3">JCM 16013</strain>
    </source>
</reference>
<evidence type="ECO:0000313" key="3">
    <source>
        <dbReference type="Proteomes" id="UP001499854"/>
    </source>
</evidence>
<organism evidence="2 3">
    <name type="scientific">Catenulispora subtropica</name>
    <dbReference type="NCBI Taxonomy" id="450798"/>
    <lineage>
        <taxon>Bacteria</taxon>
        <taxon>Bacillati</taxon>
        <taxon>Actinomycetota</taxon>
        <taxon>Actinomycetes</taxon>
        <taxon>Catenulisporales</taxon>
        <taxon>Catenulisporaceae</taxon>
        <taxon>Catenulispora</taxon>
    </lineage>
</organism>
<gene>
    <name evidence="2" type="ORF">GCM10009838_62480</name>
</gene>
<comment type="caution">
    <text evidence="2">The sequence shown here is derived from an EMBL/GenBank/DDBJ whole genome shotgun (WGS) entry which is preliminary data.</text>
</comment>
<protein>
    <submittedName>
        <fullName evidence="2">Uncharacterized protein</fullName>
    </submittedName>
</protein>
<feature type="compositionally biased region" description="Basic and acidic residues" evidence="1">
    <location>
        <begin position="1"/>
        <end position="15"/>
    </location>
</feature>
<evidence type="ECO:0000256" key="1">
    <source>
        <dbReference type="SAM" id="MobiDB-lite"/>
    </source>
</evidence>
<accession>A0ABP5E7R2</accession>